<reference evidence="2" key="1">
    <citation type="journal article" date="2023" name="Nat. Plants">
        <title>Single-cell RNA sequencing provides a high-resolution roadmap for understanding the multicellular compartmentation of specialized metabolism.</title>
        <authorList>
            <person name="Sun S."/>
            <person name="Shen X."/>
            <person name="Li Y."/>
            <person name="Li Y."/>
            <person name="Wang S."/>
            <person name="Li R."/>
            <person name="Zhang H."/>
            <person name="Shen G."/>
            <person name="Guo B."/>
            <person name="Wei J."/>
            <person name="Xu J."/>
            <person name="St-Pierre B."/>
            <person name="Chen S."/>
            <person name="Sun C."/>
        </authorList>
    </citation>
    <scope>NUCLEOTIDE SEQUENCE [LARGE SCALE GENOMIC DNA]</scope>
</reference>
<dbReference type="Proteomes" id="UP001060085">
    <property type="component" value="Linkage Group LG05"/>
</dbReference>
<comment type="caution">
    <text evidence="1">The sequence shown here is derived from an EMBL/GenBank/DDBJ whole genome shotgun (WGS) entry which is preliminary data.</text>
</comment>
<keyword evidence="2" id="KW-1185">Reference proteome</keyword>
<dbReference type="EMBL" id="CM044705">
    <property type="protein sequence ID" value="KAI5665212.1"/>
    <property type="molecule type" value="Genomic_DNA"/>
</dbReference>
<organism evidence="1 2">
    <name type="scientific">Catharanthus roseus</name>
    <name type="common">Madagascar periwinkle</name>
    <name type="synonym">Vinca rosea</name>
    <dbReference type="NCBI Taxonomy" id="4058"/>
    <lineage>
        <taxon>Eukaryota</taxon>
        <taxon>Viridiplantae</taxon>
        <taxon>Streptophyta</taxon>
        <taxon>Embryophyta</taxon>
        <taxon>Tracheophyta</taxon>
        <taxon>Spermatophyta</taxon>
        <taxon>Magnoliopsida</taxon>
        <taxon>eudicotyledons</taxon>
        <taxon>Gunneridae</taxon>
        <taxon>Pentapetalae</taxon>
        <taxon>asterids</taxon>
        <taxon>lamiids</taxon>
        <taxon>Gentianales</taxon>
        <taxon>Apocynaceae</taxon>
        <taxon>Rauvolfioideae</taxon>
        <taxon>Vinceae</taxon>
        <taxon>Catharanthinae</taxon>
        <taxon>Catharanthus</taxon>
    </lineage>
</organism>
<sequence length="374" mass="41872">MEELYGLTRAASSKNNSELGHNNYDLGDDLKELLVVEHEDFGFRSPTWLPSSAAAAGEEELASAHHIPAAANINICSSSSCNNSKMEKIMSNTASASAAAAAGSSSSSSSSCSSEQADQEEMKEKISCHPLYPKLLHSHIHCHKVGAPPEIANLLDQILKENDVARNTTVSDHCFPGAAQDPELDEFMENYCNVLNNYKLELERPFNEATTFLNNIESQLTNLMICNNSNTTTLGDEDGVSSYNDEDDDTSSGGTEILMQQYNIKKSENSEIKEKIMSKYSGYIKSLRHEFSKTKKKGKLPSHAKQLLQHWWTIHHNWPYPTEADKVGLVESTGLDQKQINNWFINQRKRHWKPSDHHFKSIVLNNLYDSFFPD</sequence>
<protein>
    <submittedName>
        <fullName evidence="1">Uncharacterized protein</fullName>
    </submittedName>
</protein>
<proteinExistence type="predicted"/>
<evidence type="ECO:0000313" key="2">
    <source>
        <dbReference type="Proteomes" id="UP001060085"/>
    </source>
</evidence>
<gene>
    <name evidence="1" type="ORF">M9H77_24535</name>
</gene>
<accession>A0ACC0AXM8</accession>
<evidence type="ECO:0000313" key="1">
    <source>
        <dbReference type="EMBL" id="KAI5665212.1"/>
    </source>
</evidence>
<name>A0ACC0AXM8_CATRO</name>